<sequence length="69" mass="7623">MATAVRLGRYLDVEITLVHGRGMVMPGFRVRCHPIEAFDSEPGGHHSIDARMRSSVRRPILLIVGLLSA</sequence>
<organism evidence="1 2">
    <name type="scientific">Streptomyces albogriseolus</name>
    <dbReference type="NCBI Taxonomy" id="1887"/>
    <lineage>
        <taxon>Bacteria</taxon>
        <taxon>Bacillati</taxon>
        <taxon>Actinomycetota</taxon>
        <taxon>Actinomycetes</taxon>
        <taxon>Kitasatosporales</taxon>
        <taxon>Streptomycetaceae</taxon>
        <taxon>Streptomyces</taxon>
        <taxon>Streptomyces albogriseolus group</taxon>
    </lineage>
</organism>
<gene>
    <name evidence="1" type="ORF">RKD21_005291</name>
</gene>
<accession>A0ACC6UU06</accession>
<dbReference type="EMBL" id="JBGCBD010000002">
    <property type="protein sequence ID" value="MEY9815034.1"/>
    <property type="molecule type" value="Genomic_DNA"/>
</dbReference>
<evidence type="ECO:0000313" key="1">
    <source>
        <dbReference type="EMBL" id="MEY9815034.1"/>
    </source>
</evidence>
<proteinExistence type="predicted"/>
<dbReference type="Proteomes" id="UP001565447">
    <property type="component" value="Unassembled WGS sequence"/>
</dbReference>
<protein>
    <submittedName>
        <fullName evidence="1">Uncharacterized protein</fullName>
    </submittedName>
</protein>
<keyword evidence="2" id="KW-1185">Reference proteome</keyword>
<name>A0ACC6UU06_STRAO</name>
<reference evidence="1" key="1">
    <citation type="submission" date="2024-07" db="EMBL/GenBank/DDBJ databases">
        <title>Genome sequencing of plant associated microbes to promote plant fitness in Sorghum bicolor and Oryza sativa.</title>
        <authorList>
            <person name="Coleman-Derr D."/>
        </authorList>
    </citation>
    <scope>NUCLEOTIDE SEQUENCE</scope>
    <source>
        <strain evidence="1">SAI-173</strain>
    </source>
</reference>
<evidence type="ECO:0000313" key="2">
    <source>
        <dbReference type="Proteomes" id="UP001565447"/>
    </source>
</evidence>
<comment type="caution">
    <text evidence="1">The sequence shown here is derived from an EMBL/GenBank/DDBJ whole genome shotgun (WGS) entry which is preliminary data.</text>
</comment>